<evidence type="ECO:0000259" key="2">
    <source>
        <dbReference type="Pfam" id="PF13827"/>
    </source>
</evidence>
<protein>
    <submittedName>
        <fullName evidence="3">DUF4189 domain-containing protein</fullName>
    </submittedName>
</protein>
<keyword evidence="1" id="KW-0732">Signal</keyword>
<dbReference type="Proteomes" id="UP001302072">
    <property type="component" value="Chromosome"/>
</dbReference>
<dbReference type="RefSeq" id="WP_311191700.1">
    <property type="nucleotide sequence ID" value="NZ_CP115541.1"/>
</dbReference>
<feature type="domain" description="DUF4189" evidence="2">
    <location>
        <begin position="66"/>
        <end position="175"/>
    </location>
</feature>
<name>A0ABY9YNN7_9GAMM</name>
<feature type="chain" id="PRO_5047431394" evidence="1">
    <location>
        <begin position="19"/>
        <end position="183"/>
    </location>
</feature>
<sequence length="183" mass="18829">MRIFLLAVMALASSSAFAEGRCPPGQFPVGGQGMLGCAPIPGASGADAATQAPASPKPTGKWETRWGAVADDATSRNLATGVSTSQKSKRAAVAAAIDDCKSAGGKSCKLRLAYHNQCVAIADPTMEFVRSQPKGSLTSNNVSAAETIERAKSNAMKECEKAGSGQQCSIVYSACSMSEFKAF</sequence>
<gene>
    <name evidence="3" type="ORF">PDM29_19635</name>
</gene>
<keyword evidence="4" id="KW-1185">Reference proteome</keyword>
<accession>A0ABY9YNN7</accession>
<evidence type="ECO:0000313" key="3">
    <source>
        <dbReference type="EMBL" id="WNH52504.1"/>
    </source>
</evidence>
<dbReference type="Pfam" id="PF13827">
    <property type="entry name" value="DUF4189"/>
    <property type="match status" value="1"/>
</dbReference>
<evidence type="ECO:0000256" key="1">
    <source>
        <dbReference type="SAM" id="SignalP"/>
    </source>
</evidence>
<reference evidence="3 4" key="1">
    <citation type="submission" date="2022-12" db="EMBL/GenBank/DDBJ databases">
        <title>Two new species, Stenotrophomonas aracearum and Stenotrophomonas oahuensis, isolated from Anthurium (Araceae family) in Hawaii.</title>
        <authorList>
            <person name="Chunag S.C."/>
            <person name="Dobhal S."/>
            <person name="Alvarez A."/>
            <person name="Arif M."/>
        </authorList>
    </citation>
    <scope>NUCLEOTIDE SEQUENCE [LARGE SCALE GENOMIC DNA]</scope>
    <source>
        <strain evidence="3 4">A5586</strain>
    </source>
</reference>
<evidence type="ECO:0000313" key="4">
    <source>
        <dbReference type="Proteomes" id="UP001302072"/>
    </source>
</evidence>
<dbReference type="InterPro" id="IPR025240">
    <property type="entry name" value="DUF4189"/>
</dbReference>
<feature type="signal peptide" evidence="1">
    <location>
        <begin position="1"/>
        <end position="18"/>
    </location>
</feature>
<dbReference type="EMBL" id="CP115541">
    <property type="protein sequence ID" value="WNH52504.1"/>
    <property type="molecule type" value="Genomic_DNA"/>
</dbReference>
<organism evidence="3 4">
    <name type="scientific">Stenotrophomonas oahuensis</name>
    <dbReference type="NCBI Taxonomy" id="3003271"/>
    <lineage>
        <taxon>Bacteria</taxon>
        <taxon>Pseudomonadati</taxon>
        <taxon>Pseudomonadota</taxon>
        <taxon>Gammaproteobacteria</taxon>
        <taxon>Lysobacterales</taxon>
        <taxon>Lysobacteraceae</taxon>
        <taxon>Stenotrophomonas</taxon>
    </lineage>
</organism>
<proteinExistence type="predicted"/>